<keyword evidence="14 22" id="KW-0472">Membrane</keyword>
<dbReference type="CDD" id="cd00063">
    <property type="entry name" value="FN3"/>
    <property type="match status" value="1"/>
</dbReference>
<dbReference type="PROSITE" id="PS00107">
    <property type="entry name" value="PROTEIN_KINASE_ATP"/>
    <property type="match status" value="1"/>
</dbReference>
<evidence type="ECO:0000256" key="4">
    <source>
        <dbReference type="ARBA" id="ARBA00022679"/>
    </source>
</evidence>
<feature type="transmembrane region" description="Helical" evidence="22">
    <location>
        <begin position="1082"/>
        <end position="1102"/>
    </location>
</feature>
<dbReference type="PANTHER" id="PTHR24416">
    <property type="entry name" value="TYROSINE-PROTEIN KINASE RECEPTOR"/>
    <property type="match status" value="1"/>
</dbReference>
<dbReference type="InterPro" id="IPR017896">
    <property type="entry name" value="4Fe4S_Fe-S-bd"/>
</dbReference>
<evidence type="ECO:0000256" key="7">
    <source>
        <dbReference type="ARBA" id="ARBA00022723"/>
    </source>
</evidence>
<evidence type="ECO:0000256" key="5">
    <source>
        <dbReference type="ARBA" id="ARBA00022685"/>
    </source>
</evidence>
<dbReference type="GO" id="GO:0004714">
    <property type="term" value="F:transmembrane receptor protein tyrosine kinase activity"/>
    <property type="evidence" value="ECO:0007669"/>
    <property type="project" value="UniProtKB-EC"/>
</dbReference>
<dbReference type="PROSITE" id="PS51379">
    <property type="entry name" value="4FE4S_FER_2"/>
    <property type="match status" value="1"/>
</dbReference>
<keyword evidence="13 22" id="KW-1133">Transmembrane helix</keyword>
<dbReference type="EC" id="2.7.10.1" evidence="2"/>
<feature type="domain" description="Fibronectin type-III" evidence="25">
    <location>
        <begin position="969"/>
        <end position="1065"/>
    </location>
</feature>
<keyword evidence="5" id="KW-0165">Cleavage on pair of basic residues</keyword>
<feature type="binding site" evidence="20">
    <location>
        <position position="1179"/>
    </location>
    <ligand>
        <name>ATP</name>
        <dbReference type="ChEBI" id="CHEBI:30616"/>
    </ligand>
</feature>
<dbReference type="InterPro" id="IPR000494">
    <property type="entry name" value="Rcpt_L-dom"/>
</dbReference>
<proteinExistence type="predicted"/>
<evidence type="ECO:0000256" key="17">
    <source>
        <dbReference type="ARBA" id="ARBA00023180"/>
    </source>
</evidence>
<feature type="chain" id="PRO_5044855125" description="receptor protein-tyrosine kinase" evidence="23">
    <location>
        <begin position="20"/>
        <end position="1521"/>
    </location>
</feature>
<dbReference type="InterPro" id="IPR036116">
    <property type="entry name" value="FN3_sf"/>
</dbReference>
<evidence type="ECO:0000256" key="3">
    <source>
        <dbReference type="ARBA" id="ARBA00022553"/>
    </source>
</evidence>
<dbReference type="FunFam" id="1.10.510.10:FF:000987">
    <property type="entry name" value="Receptor protein-tyrosine kinase"/>
    <property type="match status" value="1"/>
</dbReference>
<dbReference type="Pfam" id="PF07714">
    <property type="entry name" value="PK_Tyr_Ser-Thr"/>
    <property type="match status" value="1"/>
</dbReference>
<dbReference type="PROSITE" id="PS00109">
    <property type="entry name" value="PROTEIN_KINASE_TYR"/>
    <property type="match status" value="1"/>
</dbReference>
<dbReference type="SUPFAM" id="SSF52058">
    <property type="entry name" value="L domain-like"/>
    <property type="match status" value="2"/>
</dbReference>
<evidence type="ECO:0000256" key="21">
    <source>
        <dbReference type="SAM" id="MobiDB-lite"/>
    </source>
</evidence>
<keyword evidence="15" id="KW-0829">Tyrosine-protein kinase</keyword>
<dbReference type="GO" id="GO:0016020">
    <property type="term" value="C:membrane"/>
    <property type="evidence" value="ECO:0007669"/>
    <property type="project" value="UniProtKB-SubCell"/>
</dbReference>
<dbReference type="InterPro" id="IPR009030">
    <property type="entry name" value="Growth_fac_rcpt_cys_sf"/>
</dbReference>
<keyword evidence="18" id="KW-0464">Manganese</keyword>
<evidence type="ECO:0000256" key="6">
    <source>
        <dbReference type="ARBA" id="ARBA00022692"/>
    </source>
</evidence>
<sequence>MPPLLLLSLLFFCFPPLRSLVDAMENETRCGTIDIRNHPKSAFQPRYQTDRWLKYKECTILEGDFTISMITQPNITDSDFPVFEKLREITGSILVFQIRGLKSLGRMFPNLRVIGGHSLIMNYALVIYQNSDLMDIGLTKLTAIKNGGIRITENPRLCYAHDLDWDSILVGTIRDRIIDEVAICKNECSGMEEPRQCARISNTDRVACWNATHCQRTCLNALKTDAGCTEDAQLCHRECIGGCTRSNDSGACNSCRNLELNGLCVPKCSDDMYEQFGRKCLTREECVGLPAVPMSGGNDEKAEWKAFQRQCSFECPTGFQEDPANPHSCVKCLGYCPKKCPGDTVDSISAAMKFAKCNLIEGNLEIEMRIGVESVNADKFSEAFGEIEEITGYLVIRFSTPFMSFHMFRKLRRIYGQQLYKNTYALVVFENQNLHELFNVDKQHIEILKGKVQFLNNRMLCYKKIVTLIEHLGFNISDQSVMDDISPVSNGDKAICDEIPLEVRIVSVYSYGFVVSWIPFNTTDLDHRKFLGYQIFYKKVEKEDHEMNINDDRSACSDSWMMLFVTDESEYGYGHTFGDESATANGGGIQQQNTAKGELINQGVEANTMYAVYVQTKLVNHPGARNAISKIIFVKTLFASPDPPRMKVSEALNANSIKLSWDPPLEPFGDITHYMISWNLVLEYDTAKATDVCDKRALLSNIPAAKVVHPFASQDTCSKEGCCKCTGESRTGEANARGKAIDANKLHDERKEKSNFEDQLQNVVFVQNCEINYDPNHCADSSSFTVDTNRRNDQQQQQQQKTNQLPPADLQLINLRKKRQPTQKTINSPVARGAIRFRRAVAFDAAPPNETREQPQQQQEQDEIDEDDAKAIPLLSVEVASPLQTVLPSYYNRTELNVTEFDPRLMNFTMGKINVTGTSFVLAGLPHFSEYHITVHACQNVSVPDNYCSNRPAWTSARTLPIPEYDVIDPGTIIVSNSTEKRPNERRIYWEPPRTPNGFVLAYRAKLIRDDESTPLEQCIPYGKFERNQTGVVFSGLSDGRYTLEIRVESSSLMYNKQPVTVKEGIFVIYTPGFFTLKSVSIIASVSLFVLLVVGVFLYHFLNRMFGKKVEEYWRQTISANPEYLTQSEMYKADEWELKREDIVLEEEIGRGTFGKVFRGHAKNVHSINGETFGDCAVKTVPETASNTERLHFLIEASVMKQFNTTYIVKLYGVVSDGQPVLVVMELMAKGNLRDFLRSHRPGAEENKQNRCLPTAEQYFNWAAQIADGMAYLESLRFCHRDLAARNCMVHADESVKIGDFGMARDIYYHEYYKPAGKRLMPVRWMAPEALKDGKFTLKSDVWSYGIVLYEMLTLGQQPYAGLGNDQVFNYTGVQRHVLHRPTDCPDFWYALMLSCWRYDPRERPSFRQIVRHLTTSCSDFIAEEFKMLSYVLNDIPPNEFDEMYFNFDFNLDDEVMQRNVINEEFMYGMDEEEEEGDLADFASEDEIQQKPICVNNRRSDAKAEDAEEMMRSASDVENGK</sequence>
<feature type="domain" description="4Fe-4S ferredoxin-type" evidence="26">
    <location>
        <begin position="320"/>
        <end position="350"/>
    </location>
</feature>
<dbReference type="SUPFAM" id="SSF56112">
    <property type="entry name" value="Protein kinase-like (PK-like)"/>
    <property type="match status" value="1"/>
</dbReference>
<evidence type="ECO:0000259" key="25">
    <source>
        <dbReference type="PROSITE" id="PS50853"/>
    </source>
</evidence>
<dbReference type="SUPFAM" id="SSF49265">
    <property type="entry name" value="Fibronectin type III"/>
    <property type="match status" value="2"/>
</dbReference>
<dbReference type="Gene3D" id="3.80.20.20">
    <property type="entry name" value="Receptor L-domain"/>
    <property type="match status" value="2"/>
</dbReference>
<dbReference type="InterPro" id="IPR011009">
    <property type="entry name" value="Kinase-like_dom_sf"/>
</dbReference>
<dbReference type="PANTHER" id="PTHR24416:SF525">
    <property type="entry name" value="INSULIN-LIKE RECEPTOR"/>
    <property type="match status" value="1"/>
</dbReference>
<evidence type="ECO:0000256" key="19">
    <source>
        <dbReference type="ARBA" id="ARBA00051243"/>
    </source>
</evidence>
<feature type="signal peptide" evidence="23">
    <location>
        <begin position="1"/>
        <end position="19"/>
    </location>
</feature>
<evidence type="ECO:0000256" key="23">
    <source>
        <dbReference type="SAM" id="SignalP"/>
    </source>
</evidence>
<evidence type="ECO:0000256" key="9">
    <source>
        <dbReference type="ARBA" id="ARBA00022737"/>
    </source>
</evidence>
<evidence type="ECO:0000256" key="1">
    <source>
        <dbReference type="ARBA" id="ARBA00004479"/>
    </source>
</evidence>
<organism evidence="27 28">
    <name type="scientific">Heterodera trifolii</name>
    <dbReference type="NCBI Taxonomy" id="157864"/>
    <lineage>
        <taxon>Eukaryota</taxon>
        <taxon>Metazoa</taxon>
        <taxon>Ecdysozoa</taxon>
        <taxon>Nematoda</taxon>
        <taxon>Chromadorea</taxon>
        <taxon>Rhabditida</taxon>
        <taxon>Tylenchina</taxon>
        <taxon>Tylenchomorpha</taxon>
        <taxon>Tylenchoidea</taxon>
        <taxon>Heteroderidae</taxon>
        <taxon>Heteroderinae</taxon>
        <taxon>Heterodera</taxon>
    </lineage>
</organism>
<dbReference type="SMART" id="SM00060">
    <property type="entry name" value="FN3"/>
    <property type="match status" value="3"/>
</dbReference>
<dbReference type="GO" id="GO:0046872">
    <property type="term" value="F:metal ion binding"/>
    <property type="evidence" value="ECO:0007669"/>
    <property type="project" value="UniProtKB-KW"/>
</dbReference>
<dbReference type="PROSITE" id="PS50853">
    <property type="entry name" value="FN3"/>
    <property type="match status" value="1"/>
</dbReference>
<keyword evidence="17" id="KW-0325">Glycoprotein</keyword>
<evidence type="ECO:0000256" key="8">
    <source>
        <dbReference type="ARBA" id="ARBA00022729"/>
    </source>
</evidence>
<evidence type="ECO:0000313" key="28">
    <source>
        <dbReference type="Proteomes" id="UP001620626"/>
    </source>
</evidence>
<evidence type="ECO:0000313" key="27">
    <source>
        <dbReference type="EMBL" id="KAL3111648.1"/>
    </source>
</evidence>
<dbReference type="Gene3D" id="1.10.510.10">
    <property type="entry name" value="Transferase(Phosphotransferase) domain 1"/>
    <property type="match status" value="1"/>
</dbReference>
<dbReference type="InterPro" id="IPR013783">
    <property type="entry name" value="Ig-like_fold"/>
</dbReference>
<evidence type="ECO:0000256" key="15">
    <source>
        <dbReference type="ARBA" id="ARBA00023137"/>
    </source>
</evidence>
<dbReference type="SMART" id="SM00219">
    <property type="entry name" value="TyrKc"/>
    <property type="match status" value="1"/>
</dbReference>
<evidence type="ECO:0000256" key="16">
    <source>
        <dbReference type="ARBA" id="ARBA00023170"/>
    </source>
</evidence>
<feature type="region of interest" description="Disordered" evidence="21">
    <location>
        <begin position="844"/>
        <end position="865"/>
    </location>
</feature>
<dbReference type="Gene3D" id="3.30.200.20">
    <property type="entry name" value="Phosphorylase Kinase, domain 1"/>
    <property type="match status" value="1"/>
</dbReference>
<dbReference type="InterPro" id="IPR008266">
    <property type="entry name" value="Tyr_kinase_AS"/>
</dbReference>
<dbReference type="InterPro" id="IPR001245">
    <property type="entry name" value="Ser-Thr/Tyr_kinase_cat_dom"/>
</dbReference>
<gene>
    <name evidence="27" type="ORF">niasHT_013759</name>
</gene>
<evidence type="ECO:0000256" key="13">
    <source>
        <dbReference type="ARBA" id="ARBA00022989"/>
    </source>
</evidence>
<dbReference type="GO" id="GO:0005524">
    <property type="term" value="F:ATP binding"/>
    <property type="evidence" value="ECO:0007669"/>
    <property type="project" value="UniProtKB-UniRule"/>
</dbReference>
<keyword evidence="16" id="KW-0675">Receptor</keyword>
<evidence type="ECO:0000256" key="11">
    <source>
        <dbReference type="ARBA" id="ARBA00022777"/>
    </source>
</evidence>
<dbReference type="Proteomes" id="UP001620626">
    <property type="component" value="Unassembled WGS sequence"/>
</dbReference>
<dbReference type="CDD" id="cd05032">
    <property type="entry name" value="PTKc_InsR_like"/>
    <property type="match status" value="1"/>
</dbReference>
<dbReference type="Pfam" id="PF01030">
    <property type="entry name" value="Recep_L_domain"/>
    <property type="match status" value="2"/>
</dbReference>
<keyword evidence="28" id="KW-1185">Reference proteome</keyword>
<keyword evidence="3" id="KW-0597">Phosphoprotein</keyword>
<keyword evidence="9" id="KW-0677">Repeat</keyword>
<evidence type="ECO:0000256" key="2">
    <source>
        <dbReference type="ARBA" id="ARBA00011902"/>
    </source>
</evidence>
<evidence type="ECO:0000256" key="22">
    <source>
        <dbReference type="SAM" id="Phobius"/>
    </source>
</evidence>
<evidence type="ECO:0000259" key="24">
    <source>
        <dbReference type="PROSITE" id="PS50011"/>
    </source>
</evidence>
<dbReference type="InterPro" id="IPR036941">
    <property type="entry name" value="Rcpt_L-dom_sf"/>
</dbReference>
<dbReference type="PROSITE" id="PS50011">
    <property type="entry name" value="PROTEIN_KINASE_DOM"/>
    <property type="match status" value="1"/>
</dbReference>
<evidence type="ECO:0000259" key="26">
    <source>
        <dbReference type="PROSITE" id="PS51379"/>
    </source>
</evidence>
<evidence type="ECO:0000256" key="20">
    <source>
        <dbReference type="PROSITE-ProRule" id="PRU10141"/>
    </source>
</evidence>
<dbReference type="PRINTS" id="PR00109">
    <property type="entry name" value="TYRKINASE"/>
</dbReference>
<feature type="compositionally biased region" description="Basic and acidic residues" evidence="21">
    <location>
        <begin position="1498"/>
        <end position="1511"/>
    </location>
</feature>
<comment type="caution">
    <text evidence="27">The sequence shown here is derived from an EMBL/GenBank/DDBJ whole genome shotgun (WGS) entry which is preliminary data.</text>
</comment>
<feature type="region of interest" description="Disordered" evidence="21">
    <location>
        <begin position="780"/>
        <end position="808"/>
    </location>
</feature>
<keyword evidence="4" id="KW-0808">Transferase</keyword>
<evidence type="ECO:0000256" key="14">
    <source>
        <dbReference type="ARBA" id="ARBA00023136"/>
    </source>
</evidence>
<name>A0ABD2L919_9BILA</name>
<dbReference type="InterPro" id="IPR050122">
    <property type="entry name" value="RTK"/>
</dbReference>
<keyword evidence="7" id="KW-0479">Metal-binding</keyword>
<accession>A0ABD2L919</accession>
<keyword evidence="6 22" id="KW-0812">Transmembrane</keyword>
<dbReference type="InterPro" id="IPR006211">
    <property type="entry name" value="Furin-like_Cys-rich_dom"/>
</dbReference>
<dbReference type="EMBL" id="JBICBT010000497">
    <property type="protein sequence ID" value="KAL3111648.1"/>
    <property type="molecule type" value="Genomic_DNA"/>
</dbReference>
<dbReference type="InterPro" id="IPR020635">
    <property type="entry name" value="Tyr_kinase_cat_dom"/>
</dbReference>
<evidence type="ECO:0000256" key="18">
    <source>
        <dbReference type="ARBA" id="ARBA00023211"/>
    </source>
</evidence>
<dbReference type="InterPro" id="IPR017441">
    <property type="entry name" value="Protein_kinase_ATP_BS"/>
</dbReference>
<feature type="domain" description="Protein kinase" evidence="24">
    <location>
        <begin position="1143"/>
        <end position="1416"/>
    </location>
</feature>
<comment type="catalytic activity">
    <reaction evidence="19">
        <text>L-tyrosyl-[protein] + ATP = O-phospho-L-tyrosyl-[protein] + ADP + H(+)</text>
        <dbReference type="Rhea" id="RHEA:10596"/>
        <dbReference type="Rhea" id="RHEA-COMP:10136"/>
        <dbReference type="Rhea" id="RHEA-COMP:20101"/>
        <dbReference type="ChEBI" id="CHEBI:15378"/>
        <dbReference type="ChEBI" id="CHEBI:30616"/>
        <dbReference type="ChEBI" id="CHEBI:46858"/>
        <dbReference type="ChEBI" id="CHEBI:61978"/>
        <dbReference type="ChEBI" id="CHEBI:456216"/>
        <dbReference type="EC" id="2.7.10.1"/>
    </reaction>
</comment>
<keyword evidence="12 20" id="KW-0067">ATP-binding</keyword>
<dbReference type="Gene3D" id="2.10.220.10">
    <property type="entry name" value="Hormone Receptor, Insulin-like Growth Factor Receptor 1, Chain A, domain 2"/>
    <property type="match status" value="1"/>
</dbReference>
<feature type="region of interest" description="Disordered" evidence="21">
    <location>
        <begin position="1495"/>
        <end position="1521"/>
    </location>
</feature>
<keyword evidence="10 20" id="KW-0547">Nucleotide-binding</keyword>
<comment type="subcellular location">
    <subcellularLocation>
        <location evidence="1">Membrane</location>
        <topology evidence="1">Single-pass type I membrane protein</topology>
    </subcellularLocation>
</comment>
<dbReference type="Pfam" id="PF00757">
    <property type="entry name" value="Furin-like"/>
    <property type="match status" value="1"/>
</dbReference>
<evidence type="ECO:0000256" key="10">
    <source>
        <dbReference type="ARBA" id="ARBA00022741"/>
    </source>
</evidence>
<evidence type="ECO:0000256" key="12">
    <source>
        <dbReference type="ARBA" id="ARBA00022840"/>
    </source>
</evidence>
<protein>
    <recommendedName>
        <fullName evidence="2">receptor protein-tyrosine kinase</fullName>
        <ecNumber evidence="2">2.7.10.1</ecNumber>
    </recommendedName>
</protein>
<keyword evidence="8 23" id="KW-0732">Signal</keyword>
<dbReference type="InterPro" id="IPR000719">
    <property type="entry name" value="Prot_kinase_dom"/>
</dbReference>
<dbReference type="Gene3D" id="2.60.40.10">
    <property type="entry name" value="Immunoglobulins"/>
    <property type="match status" value="4"/>
</dbReference>
<keyword evidence="11" id="KW-0418">Kinase</keyword>
<reference evidence="27 28" key="1">
    <citation type="submission" date="2024-10" db="EMBL/GenBank/DDBJ databases">
        <authorList>
            <person name="Kim D."/>
        </authorList>
    </citation>
    <scope>NUCLEOTIDE SEQUENCE [LARGE SCALE GENOMIC DNA]</scope>
    <source>
        <strain evidence="27">BH-2024</strain>
    </source>
</reference>
<dbReference type="InterPro" id="IPR003961">
    <property type="entry name" value="FN3_dom"/>
</dbReference>
<dbReference type="SUPFAM" id="SSF57184">
    <property type="entry name" value="Growth factor receptor domain"/>
    <property type="match status" value="1"/>
</dbReference>